<evidence type="ECO:0000256" key="2">
    <source>
        <dbReference type="SAM" id="Phobius"/>
    </source>
</evidence>
<protein>
    <submittedName>
        <fullName evidence="4">Beta-lactamase</fullName>
        <ecNumber evidence="4">3.5.2.6</ecNumber>
    </submittedName>
</protein>
<dbReference type="InterPro" id="IPR012338">
    <property type="entry name" value="Beta-lactam/transpept-like"/>
</dbReference>
<evidence type="ECO:0000313" key="5">
    <source>
        <dbReference type="Proteomes" id="UP000318878"/>
    </source>
</evidence>
<keyword evidence="2" id="KW-1133">Transmembrane helix</keyword>
<keyword evidence="5" id="KW-1185">Reference proteome</keyword>
<dbReference type="PANTHER" id="PTHR22935:SF95">
    <property type="entry name" value="BETA-LACTAMASE-LIKE 1-RELATED"/>
    <property type="match status" value="1"/>
</dbReference>
<dbReference type="EMBL" id="SJPF01000002">
    <property type="protein sequence ID" value="TWT34483.1"/>
    <property type="molecule type" value="Genomic_DNA"/>
</dbReference>
<keyword evidence="2" id="KW-0812">Transmembrane</keyword>
<feature type="domain" description="Beta-lactamase-related" evidence="3">
    <location>
        <begin position="82"/>
        <end position="410"/>
    </location>
</feature>
<dbReference type="SUPFAM" id="SSF56601">
    <property type="entry name" value="beta-lactamase/transpeptidase-like"/>
    <property type="match status" value="1"/>
</dbReference>
<keyword evidence="2" id="KW-0472">Membrane</keyword>
<feature type="transmembrane region" description="Helical" evidence="2">
    <location>
        <begin position="47"/>
        <end position="68"/>
    </location>
</feature>
<dbReference type="EC" id="3.5.2.6" evidence="4"/>
<dbReference type="InterPro" id="IPR001466">
    <property type="entry name" value="Beta-lactam-related"/>
</dbReference>
<dbReference type="Pfam" id="PF00144">
    <property type="entry name" value="Beta-lactamase"/>
    <property type="match status" value="1"/>
</dbReference>
<organism evidence="4 5">
    <name type="scientific">Blastopirellula retiformator</name>
    <dbReference type="NCBI Taxonomy" id="2527970"/>
    <lineage>
        <taxon>Bacteria</taxon>
        <taxon>Pseudomonadati</taxon>
        <taxon>Planctomycetota</taxon>
        <taxon>Planctomycetia</taxon>
        <taxon>Pirellulales</taxon>
        <taxon>Pirellulaceae</taxon>
        <taxon>Blastopirellula</taxon>
    </lineage>
</organism>
<reference evidence="4 5" key="1">
    <citation type="submission" date="2019-02" db="EMBL/GenBank/DDBJ databases">
        <title>Deep-cultivation of Planctomycetes and their phenomic and genomic characterization uncovers novel biology.</title>
        <authorList>
            <person name="Wiegand S."/>
            <person name="Jogler M."/>
            <person name="Boedeker C."/>
            <person name="Pinto D."/>
            <person name="Vollmers J."/>
            <person name="Rivas-Marin E."/>
            <person name="Kohn T."/>
            <person name="Peeters S.H."/>
            <person name="Heuer A."/>
            <person name="Rast P."/>
            <person name="Oberbeckmann S."/>
            <person name="Bunk B."/>
            <person name="Jeske O."/>
            <person name="Meyerdierks A."/>
            <person name="Storesund J.E."/>
            <person name="Kallscheuer N."/>
            <person name="Luecker S."/>
            <person name="Lage O.M."/>
            <person name="Pohl T."/>
            <person name="Merkel B.J."/>
            <person name="Hornburger P."/>
            <person name="Mueller R.-W."/>
            <person name="Bruemmer F."/>
            <person name="Labrenz M."/>
            <person name="Spormann A.M."/>
            <person name="Op Den Camp H."/>
            <person name="Overmann J."/>
            <person name="Amann R."/>
            <person name="Jetten M.S.M."/>
            <person name="Mascher T."/>
            <person name="Medema M.H."/>
            <person name="Devos D.P."/>
            <person name="Kaster A.-K."/>
            <person name="Ovreas L."/>
            <person name="Rohde M."/>
            <person name="Galperin M.Y."/>
            <person name="Jogler C."/>
        </authorList>
    </citation>
    <scope>NUCLEOTIDE SEQUENCE [LARGE SCALE GENOMIC DNA]</scope>
    <source>
        <strain evidence="4 5">Enr8</strain>
    </source>
</reference>
<evidence type="ECO:0000259" key="3">
    <source>
        <dbReference type="Pfam" id="PF00144"/>
    </source>
</evidence>
<dbReference type="PANTHER" id="PTHR22935">
    <property type="entry name" value="PENICILLIN-BINDING PROTEIN"/>
    <property type="match status" value="1"/>
</dbReference>
<dbReference type="Proteomes" id="UP000318878">
    <property type="component" value="Unassembled WGS sequence"/>
</dbReference>
<evidence type="ECO:0000313" key="4">
    <source>
        <dbReference type="EMBL" id="TWT34483.1"/>
    </source>
</evidence>
<dbReference type="GO" id="GO:0008800">
    <property type="term" value="F:beta-lactamase activity"/>
    <property type="evidence" value="ECO:0007669"/>
    <property type="project" value="UniProtKB-EC"/>
</dbReference>
<comment type="caution">
    <text evidence="4">The sequence shown here is derived from an EMBL/GenBank/DDBJ whole genome shotgun (WGS) entry which is preliminary data.</text>
</comment>
<accession>A0A5C5V939</accession>
<keyword evidence="4" id="KW-0378">Hydrolase</keyword>
<proteinExistence type="inferred from homology"/>
<sequence>MSFPTYRRRQGRFSPDSHPKFDYGTRIIYPANQAPTLFDDSNLAENMIGTTPLGLLTLLLLGLISALWTTTASAADLEGKRIDALAQPYLESETVVGMSIGVIQGDQTIVRGYGQLAADDPRKPDEKTIYEIGSVTKTFTGLLLADAVVKGEVELDMPIRIAFTSAIDVPQLEKEAPIRLVHLATHTSGLPRMPDNINPADPNNPYADYDEALLLDFLQKHRLQKSPGQAIAYSNLGAGLLGTLLAAQLQTKYATLLENRIAKPLAMHDTRIALTDSQQSRLAPPLYGDGTPGHAWDFDALAGAGAIRSDVSDLLKYAQAYLDPPQGKLGEAIEIAWKRRQQPIKKSDFAMGLGWHIAHDGQTRFHSGQTGGYHSAIFINRQLNVAVVVLANTATTEIDALAEQLVRLAAGAEEEPREFPQYAKVSAADVKRLAGQYQLAPGFVFAVTAEGTKLMVGLTGQTTHPVYPNSETEWRYKVVDATLTFQLDESGKCTAVELLQNGVRQTANRIK</sequence>
<evidence type="ECO:0000256" key="1">
    <source>
        <dbReference type="ARBA" id="ARBA00038473"/>
    </source>
</evidence>
<dbReference type="Gene3D" id="3.40.710.10">
    <property type="entry name" value="DD-peptidase/beta-lactamase superfamily"/>
    <property type="match status" value="1"/>
</dbReference>
<comment type="similarity">
    <text evidence="1">Belongs to the beta-lactamase family.</text>
</comment>
<gene>
    <name evidence="4" type="primary">ampC</name>
    <name evidence="4" type="ORF">Enr8_18920</name>
</gene>
<dbReference type="AlphaFoldDB" id="A0A5C5V939"/>
<name>A0A5C5V939_9BACT</name>
<dbReference type="InterPro" id="IPR051478">
    <property type="entry name" value="Beta-lactamase-like_AB/R"/>
</dbReference>